<evidence type="ECO:0000259" key="2">
    <source>
        <dbReference type="PROSITE" id="PS50222"/>
    </source>
</evidence>
<dbReference type="Gene3D" id="3.40.50.300">
    <property type="entry name" value="P-loop containing nucleotide triphosphate hydrolases"/>
    <property type="match status" value="2"/>
</dbReference>
<keyword evidence="4" id="KW-1185">Reference proteome</keyword>
<dbReference type="InterPro" id="IPR027417">
    <property type="entry name" value="P-loop_NTPase"/>
</dbReference>
<dbReference type="CDD" id="cd01127">
    <property type="entry name" value="TrwB_TraG_TraD_VirD4"/>
    <property type="match status" value="1"/>
</dbReference>
<comment type="caution">
    <text evidence="3">The sequence shown here is derived from an EMBL/GenBank/DDBJ whole genome shotgun (WGS) entry which is preliminary data.</text>
</comment>
<reference evidence="3 4" key="1">
    <citation type="submission" date="2016-10" db="EMBL/GenBank/DDBJ databases">
        <title>Draft Genome sequence of Alkanindiges sp. strain H1.</title>
        <authorList>
            <person name="Subhash Y."/>
            <person name="Lee S."/>
        </authorList>
    </citation>
    <scope>NUCLEOTIDE SEQUENCE [LARGE SCALE GENOMIC DNA]</scope>
    <source>
        <strain evidence="3 4">H1</strain>
    </source>
</reference>
<dbReference type="STRING" id="1907941.BKE30_14730"/>
<dbReference type="InterPro" id="IPR051162">
    <property type="entry name" value="T4SS_component"/>
</dbReference>
<evidence type="ECO:0000313" key="4">
    <source>
        <dbReference type="Proteomes" id="UP000192132"/>
    </source>
</evidence>
<gene>
    <name evidence="3" type="ORF">BKE30_14730</name>
</gene>
<feature type="compositionally biased region" description="Polar residues" evidence="1">
    <location>
        <begin position="434"/>
        <end position="447"/>
    </location>
</feature>
<proteinExistence type="predicted"/>
<sequence>MLFSGILWFPQKIKPFLDKRFFFPVEEKLRIESSPIPIPEAEALGSGLLIGYTTDNGMPVYIPYSRLSQHMALIGQSGVGKTVCGTNLMTQHIRNGGGYLFIDGKLSSSELDNVIMLAKWAGREQDVYILNAANPEQSNTYNPILYGDPQEVASRIISLIPEGSAGTDHYRSSAKQAIETIVAAFQRLGKPYNFMDISMVLMEAQTIYIILKELNSKYFDDPVTAQFKMLINRYRDKDGRINVEEFRKTLGGLAGRLHEFATGSFGQVMNTYNPELKLYDAIMQHKIIYVMLPTMGKNEQSISLAKMIIADLRTAISWIQKLPDELKPNPPYFVFPDEAGSYIDKNWTRPLEQSRSAGIFFCPAFQTFANLETDEKENKEMILGNTYTKIFYKLGTNTTATEASEMLGNRRRTTYAIGEGHGASISGAEVDTSPIKNQGDSAASTTMQRDEEVAKVTPEQFMALPIGECIVFYDGNRIYHLKTPIFKITPEARKVLNLDNNQLNRFVMPEVEGLDLFEKVKNLLN</sequence>
<evidence type="ECO:0000256" key="1">
    <source>
        <dbReference type="SAM" id="MobiDB-lite"/>
    </source>
</evidence>
<dbReference type="AlphaFoldDB" id="A0A1S8CQZ6"/>
<dbReference type="EMBL" id="MLCN01000055">
    <property type="protein sequence ID" value="ONG37393.1"/>
    <property type="molecule type" value="Genomic_DNA"/>
</dbReference>
<dbReference type="SUPFAM" id="SSF52540">
    <property type="entry name" value="P-loop containing nucleoside triphosphate hydrolases"/>
    <property type="match status" value="1"/>
</dbReference>
<dbReference type="PROSITE" id="PS50222">
    <property type="entry name" value="EF_HAND_2"/>
    <property type="match status" value="1"/>
</dbReference>
<dbReference type="InterPro" id="IPR032689">
    <property type="entry name" value="TraG-D_C"/>
</dbReference>
<dbReference type="PANTHER" id="PTHR30121">
    <property type="entry name" value="UNCHARACTERIZED PROTEIN YJGR-RELATED"/>
    <property type="match status" value="1"/>
</dbReference>
<dbReference type="InterPro" id="IPR002048">
    <property type="entry name" value="EF_hand_dom"/>
</dbReference>
<dbReference type="GO" id="GO:0005509">
    <property type="term" value="F:calcium ion binding"/>
    <property type="evidence" value="ECO:0007669"/>
    <property type="project" value="InterPro"/>
</dbReference>
<name>A0A1S8CQZ6_9GAMM</name>
<dbReference type="Pfam" id="PF12696">
    <property type="entry name" value="TraG-D_C"/>
    <property type="match status" value="1"/>
</dbReference>
<feature type="domain" description="EF-hand" evidence="2">
    <location>
        <begin position="235"/>
        <end position="256"/>
    </location>
</feature>
<feature type="region of interest" description="Disordered" evidence="1">
    <location>
        <begin position="426"/>
        <end position="448"/>
    </location>
</feature>
<dbReference type="Proteomes" id="UP000192132">
    <property type="component" value="Unassembled WGS sequence"/>
</dbReference>
<evidence type="ECO:0000313" key="3">
    <source>
        <dbReference type="EMBL" id="ONG37393.1"/>
    </source>
</evidence>
<accession>A0A1S8CQZ6</accession>
<organism evidence="3 4">
    <name type="scientific">Alkanindiges hydrocarboniclasticus</name>
    <dbReference type="NCBI Taxonomy" id="1907941"/>
    <lineage>
        <taxon>Bacteria</taxon>
        <taxon>Pseudomonadati</taxon>
        <taxon>Pseudomonadota</taxon>
        <taxon>Gammaproteobacteria</taxon>
        <taxon>Moraxellales</taxon>
        <taxon>Moraxellaceae</taxon>
        <taxon>Alkanindiges</taxon>
    </lineage>
</organism>
<dbReference type="PANTHER" id="PTHR30121:SF6">
    <property type="entry name" value="SLR6007 PROTEIN"/>
    <property type="match status" value="1"/>
</dbReference>
<protein>
    <recommendedName>
        <fullName evidence="2">EF-hand domain-containing protein</fullName>
    </recommendedName>
</protein>